<dbReference type="Pfam" id="PF08240">
    <property type="entry name" value="ADH_N"/>
    <property type="match status" value="1"/>
</dbReference>
<evidence type="ECO:0000259" key="1">
    <source>
        <dbReference type="Pfam" id="PF08240"/>
    </source>
</evidence>
<sequence length="87" mass="9435">MSQLSLPSTQLAVILKQIGQPLESIQLPVLEPGEDEVLVRVHAAGLIPIDWEFRDHGILGIGERLPAVLGFEGVGTIQACQQINEIK</sequence>
<evidence type="ECO:0000313" key="2">
    <source>
        <dbReference type="EMBL" id="RKK87866.1"/>
    </source>
</evidence>
<dbReference type="VEuPathDB" id="FungiDB:FOMG_13279"/>
<dbReference type="Proteomes" id="UP000285860">
    <property type="component" value="Unassembled WGS sequence"/>
</dbReference>
<dbReference type="AlphaFoldDB" id="A0A420P5S0"/>
<dbReference type="EMBL" id="MRCY01000398">
    <property type="protein sequence ID" value="RKK87866.1"/>
    <property type="molecule type" value="Genomic_DNA"/>
</dbReference>
<evidence type="ECO:0000313" key="3">
    <source>
        <dbReference type="Proteomes" id="UP000285860"/>
    </source>
</evidence>
<dbReference type="Gene3D" id="3.90.180.10">
    <property type="entry name" value="Medium-chain alcohol dehydrogenases, catalytic domain"/>
    <property type="match status" value="1"/>
</dbReference>
<accession>A0A420P5S0</accession>
<dbReference type="SUPFAM" id="SSF50129">
    <property type="entry name" value="GroES-like"/>
    <property type="match status" value="1"/>
</dbReference>
<feature type="domain" description="Alcohol dehydrogenase-like N-terminal" evidence="1">
    <location>
        <begin position="33"/>
        <end position="81"/>
    </location>
</feature>
<proteinExistence type="predicted"/>
<reference evidence="2 3" key="1">
    <citation type="journal article" date="2018" name="Sci. Rep.">
        <title>Characterisation of pathogen-specific regions and novel effector candidates in Fusarium oxysporum f. sp. cepae.</title>
        <authorList>
            <person name="Armitage A.D."/>
            <person name="Taylor A."/>
            <person name="Sobczyk M.K."/>
            <person name="Baxter L."/>
            <person name="Greenfield B.P."/>
            <person name="Bates H.J."/>
            <person name="Wilson F."/>
            <person name="Jackson A.C."/>
            <person name="Ott S."/>
            <person name="Harrison R.J."/>
            <person name="Clarkson J.P."/>
        </authorList>
    </citation>
    <scope>NUCLEOTIDE SEQUENCE [LARGE SCALE GENOMIC DNA]</scope>
    <source>
        <strain evidence="2 3">Fo_A28</strain>
    </source>
</reference>
<dbReference type="InterPro" id="IPR011032">
    <property type="entry name" value="GroES-like_sf"/>
</dbReference>
<comment type="caution">
    <text evidence="2">The sequence shown here is derived from an EMBL/GenBank/DDBJ whole genome shotgun (WGS) entry which is preliminary data.</text>
</comment>
<dbReference type="InterPro" id="IPR013154">
    <property type="entry name" value="ADH-like_N"/>
</dbReference>
<name>A0A420P5S0_FUSOX</name>
<protein>
    <recommendedName>
        <fullName evidence="1">Alcohol dehydrogenase-like N-terminal domain-containing protein</fullName>
    </recommendedName>
</protein>
<organism evidence="2 3">
    <name type="scientific">Fusarium oxysporum</name>
    <name type="common">Fusarium vascular wilt</name>
    <dbReference type="NCBI Taxonomy" id="5507"/>
    <lineage>
        <taxon>Eukaryota</taxon>
        <taxon>Fungi</taxon>
        <taxon>Dikarya</taxon>
        <taxon>Ascomycota</taxon>
        <taxon>Pezizomycotina</taxon>
        <taxon>Sordariomycetes</taxon>
        <taxon>Hypocreomycetidae</taxon>
        <taxon>Hypocreales</taxon>
        <taxon>Nectriaceae</taxon>
        <taxon>Fusarium</taxon>
        <taxon>Fusarium oxysporum species complex</taxon>
    </lineage>
</organism>
<gene>
    <name evidence="2" type="ORF">BFJ68_g17006</name>
</gene>